<accession>A0A2Z7A6F0</accession>
<evidence type="ECO:0000313" key="1">
    <source>
        <dbReference type="EMBL" id="KZV14480.1"/>
    </source>
</evidence>
<dbReference type="AlphaFoldDB" id="A0A2Z7A6F0"/>
<gene>
    <name evidence="1" type="ORF">F511_43022</name>
</gene>
<sequence>MFYISSHKDDTTFIHNTGARVLFQGKRINQNAHLIHTSLVQQKTGSHQPPTAGLKHRTQYPMVHINRFDQ</sequence>
<organism evidence="1 2">
    <name type="scientific">Dorcoceras hygrometricum</name>
    <dbReference type="NCBI Taxonomy" id="472368"/>
    <lineage>
        <taxon>Eukaryota</taxon>
        <taxon>Viridiplantae</taxon>
        <taxon>Streptophyta</taxon>
        <taxon>Embryophyta</taxon>
        <taxon>Tracheophyta</taxon>
        <taxon>Spermatophyta</taxon>
        <taxon>Magnoliopsida</taxon>
        <taxon>eudicotyledons</taxon>
        <taxon>Gunneridae</taxon>
        <taxon>Pentapetalae</taxon>
        <taxon>asterids</taxon>
        <taxon>lamiids</taxon>
        <taxon>Lamiales</taxon>
        <taxon>Gesneriaceae</taxon>
        <taxon>Didymocarpoideae</taxon>
        <taxon>Trichosporeae</taxon>
        <taxon>Loxocarpinae</taxon>
        <taxon>Dorcoceras</taxon>
    </lineage>
</organism>
<reference evidence="1 2" key="1">
    <citation type="journal article" date="2015" name="Proc. Natl. Acad. Sci. U.S.A.">
        <title>The resurrection genome of Boea hygrometrica: A blueprint for survival of dehydration.</title>
        <authorList>
            <person name="Xiao L."/>
            <person name="Yang G."/>
            <person name="Zhang L."/>
            <person name="Yang X."/>
            <person name="Zhao S."/>
            <person name="Ji Z."/>
            <person name="Zhou Q."/>
            <person name="Hu M."/>
            <person name="Wang Y."/>
            <person name="Chen M."/>
            <person name="Xu Y."/>
            <person name="Jin H."/>
            <person name="Xiao X."/>
            <person name="Hu G."/>
            <person name="Bao F."/>
            <person name="Hu Y."/>
            <person name="Wan P."/>
            <person name="Li L."/>
            <person name="Deng X."/>
            <person name="Kuang T."/>
            <person name="Xiang C."/>
            <person name="Zhu J.K."/>
            <person name="Oliver M.J."/>
            <person name="He Y."/>
        </authorList>
    </citation>
    <scope>NUCLEOTIDE SEQUENCE [LARGE SCALE GENOMIC DNA]</scope>
    <source>
        <strain evidence="2">cv. XS01</strain>
    </source>
</reference>
<dbReference type="Proteomes" id="UP000250235">
    <property type="component" value="Unassembled WGS sequence"/>
</dbReference>
<name>A0A2Z7A6F0_9LAMI</name>
<keyword evidence="2" id="KW-1185">Reference proteome</keyword>
<proteinExistence type="predicted"/>
<dbReference type="EMBL" id="KV020506">
    <property type="protein sequence ID" value="KZV14480.1"/>
    <property type="molecule type" value="Genomic_DNA"/>
</dbReference>
<evidence type="ECO:0000313" key="2">
    <source>
        <dbReference type="Proteomes" id="UP000250235"/>
    </source>
</evidence>
<protein>
    <submittedName>
        <fullName evidence="1">Uncharacterized protein</fullName>
    </submittedName>
</protein>